<reference evidence="1 2" key="1">
    <citation type="submission" date="2018-07" db="EMBL/GenBank/DDBJ databases">
        <title>Genome sequencing of Moraxellaceae gen. HYN0046.</title>
        <authorList>
            <person name="Kim M."/>
            <person name="Yi H."/>
        </authorList>
    </citation>
    <scope>NUCLEOTIDE SEQUENCE [LARGE SCALE GENOMIC DNA]</scope>
    <source>
        <strain evidence="1 2">HYN0046</strain>
    </source>
</reference>
<dbReference type="KEGG" id="mbah:HYN46_11710"/>
<evidence type="ECO:0000313" key="1">
    <source>
        <dbReference type="EMBL" id="AXI03446.1"/>
    </source>
</evidence>
<accession>A0A345P837</accession>
<keyword evidence="2" id="KW-1185">Reference proteome</keyword>
<evidence type="ECO:0000313" key="2">
    <source>
        <dbReference type="Proteomes" id="UP000253940"/>
    </source>
</evidence>
<sequence>MEDINWHIHIVLDQKIEMPMFKNIKYSLNETHHKHDALMQCNLSKTQTAFTLAPVVCAVTGIKTKNSRLLSIS</sequence>
<protein>
    <submittedName>
        <fullName evidence="1">Uncharacterized protein</fullName>
    </submittedName>
</protein>
<proteinExistence type="predicted"/>
<dbReference type="EMBL" id="CP031222">
    <property type="protein sequence ID" value="AXI03446.1"/>
    <property type="molecule type" value="Genomic_DNA"/>
</dbReference>
<dbReference type="AlphaFoldDB" id="A0A345P837"/>
<name>A0A345P837_9GAMM</name>
<dbReference type="Proteomes" id="UP000253940">
    <property type="component" value="Chromosome"/>
</dbReference>
<organism evidence="1 2">
    <name type="scientific">Aquirhabdus parva</name>
    <dbReference type="NCBI Taxonomy" id="2283318"/>
    <lineage>
        <taxon>Bacteria</taxon>
        <taxon>Pseudomonadati</taxon>
        <taxon>Pseudomonadota</taxon>
        <taxon>Gammaproteobacteria</taxon>
        <taxon>Moraxellales</taxon>
        <taxon>Moraxellaceae</taxon>
        <taxon>Aquirhabdus</taxon>
    </lineage>
</organism>
<gene>
    <name evidence="1" type="ORF">HYN46_11710</name>
</gene>